<keyword evidence="3 10" id="KW-0812">Transmembrane</keyword>
<dbReference type="Pfam" id="PF01529">
    <property type="entry name" value="DHHC"/>
    <property type="match status" value="1"/>
</dbReference>
<dbReference type="GO" id="GO:0016020">
    <property type="term" value="C:membrane"/>
    <property type="evidence" value="ECO:0007669"/>
    <property type="project" value="UniProtKB-SubCell"/>
</dbReference>
<evidence type="ECO:0000256" key="5">
    <source>
        <dbReference type="ARBA" id="ARBA00023136"/>
    </source>
</evidence>
<keyword evidence="8 10" id="KW-0012">Acyltransferase</keyword>
<feature type="transmembrane region" description="Helical" evidence="10">
    <location>
        <begin position="198"/>
        <end position="223"/>
    </location>
</feature>
<evidence type="ECO:0000256" key="8">
    <source>
        <dbReference type="ARBA" id="ARBA00023315"/>
    </source>
</evidence>
<feature type="transmembrane region" description="Helical" evidence="10">
    <location>
        <begin position="243"/>
        <end position="263"/>
    </location>
</feature>
<dbReference type="PROSITE" id="PS50216">
    <property type="entry name" value="DHHC"/>
    <property type="match status" value="1"/>
</dbReference>
<dbReference type="GO" id="GO:0005794">
    <property type="term" value="C:Golgi apparatus"/>
    <property type="evidence" value="ECO:0007669"/>
    <property type="project" value="TreeGrafter"/>
</dbReference>
<dbReference type="GO" id="GO:0006612">
    <property type="term" value="P:protein targeting to membrane"/>
    <property type="evidence" value="ECO:0007669"/>
    <property type="project" value="TreeGrafter"/>
</dbReference>
<evidence type="ECO:0000256" key="1">
    <source>
        <dbReference type="ARBA" id="ARBA00004141"/>
    </source>
</evidence>
<reference evidence="12 13" key="1">
    <citation type="submission" date="2023-11" db="EMBL/GenBank/DDBJ databases">
        <title>An acidophilic fungus is an integral part of prey digestion in a carnivorous sundew plant.</title>
        <authorList>
            <person name="Tsai I.J."/>
        </authorList>
    </citation>
    <scope>NUCLEOTIDE SEQUENCE [LARGE SCALE GENOMIC DNA]</scope>
    <source>
        <strain evidence="12">169a</strain>
    </source>
</reference>
<keyword evidence="6" id="KW-0564">Palmitate</keyword>
<evidence type="ECO:0000313" key="13">
    <source>
        <dbReference type="Proteomes" id="UP001303373"/>
    </source>
</evidence>
<dbReference type="GO" id="GO:0019706">
    <property type="term" value="F:protein-cysteine S-palmitoyltransferase activity"/>
    <property type="evidence" value="ECO:0007669"/>
    <property type="project" value="UniProtKB-EC"/>
</dbReference>
<dbReference type="InterPro" id="IPR039859">
    <property type="entry name" value="PFA4/ZDH16/20/ERF2-like"/>
</dbReference>
<comment type="catalytic activity">
    <reaction evidence="9 10">
        <text>L-cysteinyl-[protein] + hexadecanoyl-CoA = S-hexadecanoyl-L-cysteinyl-[protein] + CoA</text>
        <dbReference type="Rhea" id="RHEA:36683"/>
        <dbReference type="Rhea" id="RHEA-COMP:10131"/>
        <dbReference type="Rhea" id="RHEA-COMP:11032"/>
        <dbReference type="ChEBI" id="CHEBI:29950"/>
        <dbReference type="ChEBI" id="CHEBI:57287"/>
        <dbReference type="ChEBI" id="CHEBI:57379"/>
        <dbReference type="ChEBI" id="CHEBI:74151"/>
        <dbReference type="EC" id="2.3.1.225"/>
    </reaction>
</comment>
<keyword evidence="2 10" id="KW-0808">Transferase</keyword>
<keyword evidence="5 10" id="KW-0472">Membrane</keyword>
<evidence type="ECO:0000256" key="4">
    <source>
        <dbReference type="ARBA" id="ARBA00022989"/>
    </source>
</evidence>
<evidence type="ECO:0000259" key="11">
    <source>
        <dbReference type="Pfam" id="PF01529"/>
    </source>
</evidence>
<dbReference type="PANTHER" id="PTHR22883">
    <property type="entry name" value="ZINC FINGER DHHC DOMAIN CONTAINING PROTEIN"/>
    <property type="match status" value="1"/>
</dbReference>
<sequence>MGLLHKIGVFVLAVSLVTFIALFGQLPALRSTPIGWIQRALCIHLPRGLKKLDGQLTGGAITTRSQRLGHYLFYEKNPVILVLFLSLLTGCAILFLSNSLHRLPVSLAVPIPVILVVPYILTYLCVTQNAHYITPANHHIRLHDYPFDYVIYKPDNICRTCNLVKPARSKHCSLCGVCVAKSDHHCPWVNNCVGRSNYGYFMGLLLSLSFLEVYGAYLSYYILRPYINAALDKQNSGPYWTKLGNALVIAVETGGLSIAGVGLLAASTAALPFGLFGYHCYLIWAGMTTNESAKWTDWRFDIADGCVFKASREALKAHDRHRNYDENQMQQASSALNGLRESGEIHVPWPVSSDQMLVQTNDGNPPHMQETLWTRIWSLSEVDNIYDLGGWDNFMEILKGR</sequence>
<dbReference type="PANTHER" id="PTHR22883:SF480">
    <property type="entry name" value="PALMITOYLTRANSFERASE SWF1"/>
    <property type="match status" value="1"/>
</dbReference>
<dbReference type="AlphaFoldDB" id="A0AAQ3M4M4"/>
<comment type="similarity">
    <text evidence="10">Belongs to the DHHC palmitoyltransferase family.</text>
</comment>
<evidence type="ECO:0000256" key="6">
    <source>
        <dbReference type="ARBA" id="ARBA00023139"/>
    </source>
</evidence>
<evidence type="ECO:0000256" key="10">
    <source>
        <dbReference type="RuleBase" id="RU079119"/>
    </source>
</evidence>
<feature type="transmembrane region" description="Helical" evidence="10">
    <location>
        <begin position="7"/>
        <end position="26"/>
    </location>
</feature>
<organism evidence="12 13">
    <name type="scientific">Acrodontium crateriforme</name>
    <dbReference type="NCBI Taxonomy" id="150365"/>
    <lineage>
        <taxon>Eukaryota</taxon>
        <taxon>Fungi</taxon>
        <taxon>Dikarya</taxon>
        <taxon>Ascomycota</taxon>
        <taxon>Pezizomycotina</taxon>
        <taxon>Dothideomycetes</taxon>
        <taxon>Dothideomycetidae</taxon>
        <taxon>Mycosphaerellales</taxon>
        <taxon>Teratosphaeriaceae</taxon>
        <taxon>Acrodontium</taxon>
    </lineage>
</organism>
<evidence type="ECO:0000313" key="12">
    <source>
        <dbReference type="EMBL" id="WPG98396.1"/>
    </source>
</evidence>
<protein>
    <recommendedName>
        <fullName evidence="10">Palmitoyltransferase</fullName>
        <ecNumber evidence="10">2.3.1.225</ecNumber>
    </recommendedName>
</protein>
<keyword evidence="7" id="KW-0449">Lipoprotein</keyword>
<gene>
    <name evidence="12" type="ORF">R9X50_00118600</name>
</gene>
<evidence type="ECO:0000256" key="9">
    <source>
        <dbReference type="ARBA" id="ARBA00048048"/>
    </source>
</evidence>
<dbReference type="InterPro" id="IPR001594">
    <property type="entry name" value="Palmitoyltrfase_DHHC"/>
</dbReference>
<dbReference type="Proteomes" id="UP001303373">
    <property type="component" value="Chromosome 2"/>
</dbReference>
<dbReference type="GO" id="GO:0005783">
    <property type="term" value="C:endoplasmic reticulum"/>
    <property type="evidence" value="ECO:0007669"/>
    <property type="project" value="TreeGrafter"/>
</dbReference>
<name>A0AAQ3M4M4_9PEZI</name>
<feature type="transmembrane region" description="Helical" evidence="10">
    <location>
        <begin position="103"/>
        <end position="121"/>
    </location>
</feature>
<feature type="transmembrane region" description="Helical" evidence="10">
    <location>
        <begin position="78"/>
        <end position="96"/>
    </location>
</feature>
<dbReference type="EMBL" id="CP138581">
    <property type="protein sequence ID" value="WPG98396.1"/>
    <property type="molecule type" value="Genomic_DNA"/>
</dbReference>
<feature type="domain" description="Palmitoyltransferase DHHC" evidence="11">
    <location>
        <begin position="153"/>
        <end position="295"/>
    </location>
</feature>
<comment type="domain">
    <text evidence="10">The DHHC domain is required for palmitoyltransferase activity.</text>
</comment>
<evidence type="ECO:0000256" key="3">
    <source>
        <dbReference type="ARBA" id="ARBA00022692"/>
    </source>
</evidence>
<keyword evidence="4 10" id="KW-1133">Transmembrane helix</keyword>
<keyword evidence="13" id="KW-1185">Reference proteome</keyword>
<accession>A0AAQ3M4M4</accession>
<evidence type="ECO:0000256" key="2">
    <source>
        <dbReference type="ARBA" id="ARBA00022679"/>
    </source>
</evidence>
<dbReference type="EC" id="2.3.1.225" evidence="10"/>
<proteinExistence type="inferred from homology"/>
<comment type="subcellular location">
    <subcellularLocation>
        <location evidence="1">Membrane</location>
        <topology evidence="1">Multi-pass membrane protein</topology>
    </subcellularLocation>
</comment>
<evidence type="ECO:0000256" key="7">
    <source>
        <dbReference type="ARBA" id="ARBA00023288"/>
    </source>
</evidence>